<evidence type="ECO:0000313" key="2">
    <source>
        <dbReference type="EMBL" id="KAF0723888.1"/>
    </source>
</evidence>
<feature type="transmembrane region" description="Helical" evidence="1">
    <location>
        <begin position="37"/>
        <end position="55"/>
    </location>
</feature>
<gene>
    <name evidence="2" type="ORF">Ae201684_017269</name>
</gene>
<sequence length="109" mass="11592">MPSTKEFLDGPSTITNRGFFLLGPSNVIFYSYRVHRASGTLALLTSGAAVIYGLYSGCGRANSGPQGQLIAIVLVGLLHITTVTYLHSSKNQTTKAGFSTVGFHRGLDK</sequence>
<keyword evidence="1" id="KW-0472">Membrane</keyword>
<keyword evidence="3" id="KW-1185">Reference proteome</keyword>
<comment type="caution">
    <text evidence="2">The sequence shown here is derived from an EMBL/GenBank/DDBJ whole genome shotgun (WGS) entry which is preliminary data.</text>
</comment>
<dbReference type="AlphaFoldDB" id="A0A6G0W9M7"/>
<keyword evidence="1" id="KW-1133">Transmembrane helix</keyword>
<protein>
    <submittedName>
        <fullName evidence="2">Uncharacterized protein</fullName>
    </submittedName>
</protein>
<name>A0A6G0W9M7_9STRA</name>
<dbReference type="Proteomes" id="UP000481153">
    <property type="component" value="Unassembled WGS sequence"/>
</dbReference>
<keyword evidence="1" id="KW-0812">Transmembrane</keyword>
<feature type="transmembrane region" description="Helical" evidence="1">
    <location>
        <begin position="67"/>
        <end position="86"/>
    </location>
</feature>
<reference evidence="2 3" key="1">
    <citation type="submission" date="2019-07" db="EMBL/GenBank/DDBJ databases">
        <title>Genomics analysis of Aphanomyces spp. identifies a new class of oomycete effector associated with host adaptation.</title>
        <authorList>
            <person name="Gaulin E."/>
        </authorList>
    </citation>
    <scope>NUCLEOTIDE SEQUENCE [LARGE SCALE GENOMIC DNA]</scope>
    <source>
        <strain evidence="2 3">ATCC 201684</strain>
    </source>
</reference>
<proteinExistence type="predicted"/>
<accession>A0A6G0W9M7</accession>
<organism evidence="2 3">
    <name type="scientific">Aphanomyces euteiches</name>
    <dbReference type="NCBI Taxonomy" id="100861"/>
    <lineage>
        <taxon>Eukaryota</taxon>
        <taxon>Sar</taxon>
        <taxon>Stramenopiles</taxon>
        <taxon>Oomycota</taxon>
        <taxon>Saprolegniomycetes</taxon>
        <taxon>Saprolegniales</taxon>
        <taxon>Verrucalvaceae</taxon>
        <taxon>Aphanomyces</taxon>
    </lineage>
</organism>
<dbReference type="EMBL" id="VJMJ01000292">
    <property type="protein sequence ID" value="KAF0723888.1"/>
    <property type="molecule type" value="Genomic_DNA"/>
</dbReference>
<evidence type="ECO:0000313" key="3">
    <source>
        <dbReference type="Proteomes" id="UP000481153"/>
    </source>
</evidence>
<evidence type="ECO:0000256" key="1">
    <source>
        <dbReference type="SAM" id="Phobius"/>
    </source>
</evidence>
<dbReference type="VEuPathDB" id="FungiDB:AeMF1_020782"/>